<protein>
    <submittedName>
        <fullName evidence="5">Response regulator receiver domain-containing protein</fullName>
    </submittedName>
</protein>
<proteinExistence type="predicted"/>
<dbReference type="AlphaFoldDB" id="A0A1W2CVV3"/>
<dbReference type="RefSeq" id="WP_084576422.1">
    <property type="nucleotide sequence ID" value="NZ_CP155572.1"/>
</dbReference>
<feature type="modified residue" description="4-aspartylphosphate" evidence="3">
    <location>
        <position position="54"/>
    </location>
</feature>
<keyword evidence="6" id="KW-1185">Reference proteome</keyword>
<evidence type="ECO:0000256" key="3">
    <source>
        <dbReference type="PROSITE-ProRule" id="PRU00169"/>
    </source>
</evidence>
<dbReference type="PANTHER" id="PTHR44591:SF14">
    <property type="entry name" value="PROTEIN PILG"/>
    <property type="match status" value="1"/>
</dbReference>
<dbReference type="EMBL" id="FWXI01000012">
    <property type="protein sequence ID" value="SMC89330.1"/>
    <property type="molecule type" value="Genomic_DNA"/>
</dbReference>
<evidence type="ECO:0000256" key="2">
    <source>
        <dbReference type="ARBA" id="ARBA00023012"/>
    </source>
</evidence>
<evidence type="ECO:0000313" key="6">
    <source>
        <dbReference type="Proteomes" id="UP000192738"/>
    </source>
</evidence>
<dbReference type="STRING" id="112901.SAMN04488500_11213"/>
<dbReference type="OrthoDB" id="9759232at2"/>
<dbReference type="InterPro" id="IPR011006">
    <property type="entry name" value="CheY-like_superfamily"/>
</dbReference>
<evidence type="ECO:0000313" key="5">
    <source>
        <dbReference type="EMBL" id="SMC89330.1"/>
    </source>
</evidence>
<gene>
    <name evidence="5" type="ORF">SAMN04488500_11213</name>
</gene>
<dbReference type="InterPro" id="IPR001789">
    <property type="entry name" value="Sig_transdc_resp-reg_receiver"/>
</dbReference>
<evidence type="ECO:0000259" key="4">
    <source>
        <dbReference type="PROSITE" id="PS50110"/>
    </source>
</evidence>
<keyword evidence="1 3" id="KW-0597">Phosphoprotein</keyword>
<dbReference type="Proteomes" id="UP000192738">
    <property type="component" value="Unassembled WGS sequence"/>
</dbReference>
<dbReference type="Gene3D" id="3.40.50.2300">
    <property type="match status" value="1"/>
</dbReference>
<dbReference type="Pfam" id="PF00072">
    <property type="entry name" value="Response_reg"/>
    <property type="match status" value="1"/>
</dbReference>
<dbReference type="InterPro" id="IPR050595">
    <property type="entry name" value="Bact_response_regulator"/>
</dbReference>
<sequence length="117" mass="13189">MGRKLLLIEDDSFMREMIALVLATENYEASGVESGTEALRLLRECGEYDAVISDMYLPDTDGLKLFEQINDGWPGLRFLILTSETDRNIVRKAISLGITYIPKDENFAESILAALRK</sequence>
<dbReference type="GO" id="GO:0000160">
    <property type="term" value="P:phosphorelay signal transduction system"/>
    <property type="evidence" value="ECO:0007669"/>
    <property type="project" value="UniProtKB-KW"/>
</dbReference>
<dbReference type="CDD" id="cd00156">
    <property type="entry name" value="REC"/>
    <property type="match status" value="1"/>
</dbReference>
<dbReference type="SUPFAM" id="SSF52172">
    <property type="entry name" value="CheY-like"/>
    <property type="match status" value="1"/>
</dbReference>
<dbReference type="PANTHER" id="PTHR44591">
    <property type="entry name" value="STRESS RESPONSE REGULATOR PROTEIN 1"/>
    <property type="match status" value="1"/>
</dbReference>
<accession>A0A1W2CVV3</accession>
<dbReference type="PROSITE" id="PS50110">
    <property type="entry name" value="RESPONSE_REGULATORY"/>
    <property type="match status" value="1"/>
</dbReference>
<organism evidence="5 6">
    <name type="scientific">Sporomusa malonica</name>
    <dbReference type="NCBI Taxonomy" id="112901"/>
    <lineage>
        <taxon>Bacteria</taxon>
        <taxon>Bacillati</taxon>
        <taxon>Bacillota</taxon>
        <taxon>Negativicutes</taxon>
        <taxon>Selenomonadales</taxon>
        <taxon>Sporomusaceae</taxon>
        <taxon>Sporomusa</taxon>
    </lineage>
</organism>
<keyword evidence="2" id="KW-0902">Two-component regulatory system</keyword>
<dbReference type="SMART" id="SM00448">
    <property type="entry name" value="REC"/>
    <property type="match status" value="1"/>
</dbReference>
<evidence type="ECO:0000256" key="1">
    <source>
        <dbReference type="ARBA" id="ARBA00022553"/>
    </source>
</evidence>
<feature type="domain" description="Response regulatory" evidence="4">
    <location>
        <begin position="4"/>
        <end position="117"/>
    </location>
</feature>
<reference evidence="5 6" key="1">
    <citation type="submission" date="2017-04" db="EMBL/GenBank/DDBJ databases">
        <authorList>
            <person name="Afonso C.L."/>
            <person name="Miller P.J."/>
            <person name="Scott M.A."/>
            <person name="Spackman E."/>
            <person name="Goraichik I."/>
            <person name="Dimitrov K.M."/>
            <person name="Suarez D.L."/>
            <person name="Swayne D.E."/>
        </authorList>
    </citation>
    <scope>NUCLEOTIDE SEQUENCE [LARGE SCALE GENOMIC DNA]</scope>
    <source>
        <strain evidence="5 6">DSM 5090</strain>
    </source>
</reference>
<name>A0A1W2CVV3_9FIRM</name>